<evidence type="ECO:0000313" key="1">
    <source>
        <dbReference type="EMBL" id="OCT74586.1"/>
    </source>
</evidence>
<organism evidence="1 2">
    <name type="scientific">Xenopus laevis</name>
    <name type="common">African clawed frog</name>
    <dbReference type="NCBI Taxonomy" id="8355"/>
    <lineage>
        <taxon>Eukaryota</taxon>
        <taxon>Metazoa</taxon>
        <taxon>Chordata</taxon>
        <taxon>Craniata</taxon>
        <taxon>Vertebrata</taxon>
        <taxon>Euteleostomi</taxon>
        <taxon>Amphibia</taxon>
        <taxon>Batrachia</taxon>
        <taxon>Anura</taxon>
        <taxon>Pipoidea</taxon>
        <taxon>Pipidae</taxon>
        <taxon>Xenopodinae</taxon>
        <taxon>Xenopus</taxon>
        <taxon>Xenopus</taxon>
    </lineage>
</organism>
<sequence length="144" mass="16792">MVYFPPAESTLKHQTHLFGNDVYTVKMAKKYQMKLIYRKTFREFFEEKNAAPKCTFVSGRTEDYEHAQKLVENGQIRLPLTNKNPFNHLWKNATSIKSTSQINNIIRTSIFNNEETLAKWSSMPSGTTHDILKLHNHSMRLLTS</sequence>
<proteinExistence type="predicted"/>
<dbReference type="AlphaFoldDB" id="A0A974CL21"/>
<accession>A0A974CL21</accession>
<name>A0A974CL21_XENLA</name>
<reference evidence="2" key="1">
    <citation type="journal article" date="2016" name="Nature">
        <title>Genome evolution in the allotetraploid frog Xenopus laevis.</title>
        <authorList>
            <person name="Session A.M."/>
            <person name="Uno Y."/>
            <person name="Kwon T."/>
            <person name="Chapman J.A."/>
            <person name="Toyoda A."/>
            <person name="Takahashi S."/>
            <person name="Fukui A."/>
            <person name="Hikosaka A."/>
            <person name="Suzuki A."/>
            <person name="Kondo M."/>
            <person name="van Heeringen S.J."/>
            <person name="Quigley I."/>
            <person name="Heinz S."/>
            <person name="Ogino H."/>
            <person name="Ochi H."/>
            <person name="Hellsten U."/>
            <person name="Lyons J.B."/>
            <person name="Simakov O."/>
            <person name="Putnam N."/>
            <person name="Stites J."/>
            <person name="Kuroki Y."/>
            <person name="Tanaka T."/>
            <person name="Michiue T."/>
            <person name="Watanabe M."/>
            <person name="Bogdanovic O."/>
            <person name="Lister R."/>
            <person name="Georgiou G."/>
            <person name="Paranjpe S.S."/>
            <person name="van Kruijsbergen I."/>
            <person name="Shu S."/>
            <person name="Carlson J."/>
            <person name="Kinoshita T."/>
            <person name="Ohta Y."/>
            <person name="Mawaribuchi S."/>
            <person name="Jenkins J."/>
            <person name="Grimwood J."/>
            <person name="Schmutz J."/>
            <person name="Mitros T."/>
            <person name="Mozaffari S.V."/>
            <person name="Suzuki Y."/>
            <person name="Haramoto Y."/>
            <person name="Yamamoto T.S."/>
            <person name="Takagi C."/>
            <person name="Heald R."/>
            <person name="Miller K."/>
            <person name="Haudenschild C."/>
            <person name="Kitzman J."/>
            <person name="Nakayama T."/>
            <person name="Izutsu Y."/>
            <person name="Robert J."/>
            <person name="Fortriede J."/>
            <person name="Burns K."/>
            <person name="Lotay V."/>
            <person name="Karimi K."/>
            <person name="Yasuoka Y."/>
            <person name="Dichmann D.S."/>
            <person name="Flajnik M.F."/>
            <person name="Houston D.W."/>
            <person name="Shendure J."/>
            <person name="DuPasquier L."/>
            <person name="Vize P.D."/>
            <person name="Zorn A.M."/>
            <person name="Ito M."/>
            <person name="Marcotte E.M."/>
            <person name="Wallingford J.B."/>
            <person name="Ito Y."/>
            <person name="Asashima M."/>
            <person name="Ueno N."/>
            <person name="Matsuda Y."/>
            <person name="Veenstra G.J."/>
            <person name="Fujiyama A."/>
            <person name="Harland R.M."/>
            <person name="Taira M."/>
            <person name="Rokhsar D.S."/>
        </authorList>
    </citation>
    <scope>NUCLEOTIDE SEQUENCE [LARGE SCALE GENOMIC DNA]</scope>
    <source>
        <strain evidence="2">J</strain>
    </source>
</reference>
<dbReference type="EMBL" id="CM004477">
    <property type="protein sequence ID" value="OCT74586.1"/>
    <property type="molecule type" value="Genomic_DNA"/>
</dbReference>
<dbReference type="Proteomes" id="UP000694892">
    <property type="component" value="Chromosome 6S"/>
</dbReference>
<evidence type="ECO:0000313" key="2">
    <source>
        <dbReference type="Proteomes" id="UP000694892"/>
    </source>
</evidence>
<feature type="non-terminal residue" evidence="1">
    <location>
        <position position="144"/>
    </location>
</feature>
<gene>
    <name evidence="1" type="ORF">XELAEV_18033571mg</name>
</gene>
<protein>
    <submittedName>
        <fullName evidence="1">Uncharacterized protein</fullName>
    </submittedName>
</protein>